<name>A0ABV8AE08_9DEIO</name>
<dbReference type="CDD" id="cd10151">
    <property type="entry name" value="TthCsoR-like_DUF156"/>
    <property type="match status" value="1"/>
</dbReference>
<dbReference type="InterPro" id="IPR038390">
    <property type="entry name" value="Metal_Tscrpt_repr_sf"/>
</dbReference>
<gene>
    <name evidence="7" type="ORF">ACFOPQ_16925</name>
</gene>
<dbReference type="InterPro" id="IPR003735">
    <property type="entry name" value="Metal_Tscrpt_repr"/>
</dbReference>
<comment type="subcellular location">
    <subcellularLocation>
        <location evidence="1">Cytoplasm</location>
    </subcellularLocation>
</comment>
<keyword evidence="4" id="KW-0479">Metal-binding</keyword>
<dbReference type="EMBL" id="JBHRZF010000195">
    <property type="protein sequence ID" value="MFC3862448.1"/>
    <property type="molecule type" value="Genomic_DNA"/>
</dbReference>
<evidence type="ECO:0000256" key="4">
    <source>
        <dbReference type="ARBA" id="ARBA00022723"/>
    </source>
</evidence>
<comment type="caution">
    <text evidence="7">The sequence shown here is derived from an EMBL/GenBank/DDBJ whole genome shotgun (WGS) entry which is preliminary data.</text>
</comment>
<evidence type="ECO:0000256" key="5">
    <source>
        <dbReference type="ARBA" id="ARBA00039938"/>
    </source>
</evidence>
<dbReference type="PANTHER" id="PTHR33677">
    <property type="entry name" value="TRANSCRIPTIONAL REPRESSOR FRMR-RELATED"/>
    <property type="match status" value="1"/>
</dbReference>
<organism evidence="7 8">
    <name type="scientific">Deinococcus antarcticus</name>
    <dbReference type="NCBI Taxonomy" id="1298767"/>
    <lineage>
        <taxon>Bacteria</taxon>
        <taxon>Thermotogati</taxon>
        <taxon>Deinococcota</taxon>
        <taxon>Deinococci</taxon>
        <taxon>Deinococcales</taxon>
        <taxon>Deinococcaceae</taxon>
        <taxon>Deinococcus</taxon>
    </lineage>
</organism>
<proteinExistence type="predicted"/>
<dbReference type="RefSeq" id="WP_380080333.1">
    <property type="nucleotide sequence ID" value="NZ_JBHRZF010000195.1"/>
</dbReference>
<keyword evidence="3" id="KW-0963">Cytoplasm</keyword>
<evidence type="ECO:0000313" key="7">
    <source>
        <dbReference type="EMBL" id="MFC3862448.1"/>
    </source>
</evidence>
<dbReference type="Proteomes" id="UP001595748">
    <property type="component" value="Unassembled WGS sequence"/>
</dbReference>
<dbReference type="Gene3D" id="1.20.58.1000">
    <property type="entry name" value="Metal-sensitive repressor, helix protomer"/>
    <property type="match status" value="1"/>
</dbReference>
<dbReference type="PANTHER" id="PTHR33677:SF4">
    <property type="entry name" value="COPPER-SENSING TRANSCRIPTIONAL REPRESSOR CSOR"/>
    <property type="match status" value="1"/>
</dbReference>
<dbReference type="Pfam" id="PF02583">
    <property type="entry name" value="Trns_repr_metal"/>
    <property type="match status" value="1"/>
</dbReference>
<accession>A0ABV8AE08</accession>
<evidence type="ECO:0000256" key="3">
    <source>
        <dbReference type="ARBA" id="ARBA00022490"/>
    </source>
</evidence>
<evidence type="ECO:0000256" key="2">
    <source>
        <dbReference type="ARBA" id="ARBA00011738"/>
    </source>
</evidence>
<evidence type="ECO:0000256" key="1">
    <source>
        <dbReference type="ARBA" id="ARBA00004496"/>
    </source>
</evidence>
<keyword evidence="8" id="KW-1185">Reference proteome</keyword>
<reference evidence="8" key="1">
    <citation type="journal article" date="2019" name="Int. J. Syst. Evol. Microbiol.">
        <title>The Global Catalogue of Microorganisms (GCM) 10K type strain sequencing project: providing services to taxonomists for standard genome sequencing and annotation.</title>
        <authorList>
            <consortium name="The Broad Institute Genomics Platform"/>
            <consortium name="The Broad Institute Genome Sequencing Center for Infectious Disease"/>
            <person name="Wu L."/>
            <person name="Ma J."/>
        </authorList>
    </citation>
    <scope>NUCLEOTIDE SEQUENCE [LARGE SCALE GENOMIC DNA]</scope>
    <source>
        <strain evidence="8">CCTCC AB 2013263</strain>
    </source>
</reference>
<evidence type="ECO:0000313" key="8">
    <source>
        <dbReference type="Proteomes" id="UP001595748"/>
    </source>
</evidence>
<evidence type="ECO:0000256" key="6">
    <source>
        <dbReference type="ARBA" id="ARBA00041544"/>
    </source>
</evidence>
<protein>
    <recommendedName>
        <fullName evidence="5">Copper-sensing transcriptional repressor CsoR</fullName>
    </recommendedName>
    <alternativeName>
        <fullName evidence="6">Copper-sensitive operon repressor</fullName>
    </alternativeName>
</protein>
<comment type="subunit">
    <text evidence="2">Homodimer.</text>
</comment>
<sequence>MSVIDKDAPGSCAHTHNGLCMPDASRKAARRRLAIARGHLESIQRMLDDPDVYCVDILKQLKAVQGALAGTGEVVLRGHLEAHVATAESRGDTLEIVDELMHALKYT</sequence>